<organism evidence="6 7">
    <name type="scientific">Nonomuraea maritima</name>
    <dbReference type="NCBI Taxonomy" id="683260"/>
    <lineage>
        <taxon>Bacteria</taxon>
        <taxon>Bacillati</taxon>
        <taxon>Actinomycetota</taxon>
        <taxon>Actinomycetes</taxon>
        <taxon>Streptosporangiales</taxon>
        <taxon>Streptosporangiaceae</taxon>
        <taxon>Nonomuraea</taxon>
    </lineage>
</organism>
<keyword evidence="7" id="KW-1185">Reference proteome</keyword>
<gene>
    <name evidence="6" type="ORF">SAMN05421874_101435</name>
</gene>
<accession>A0A1G8SSJ1</accession>
<dbReference type="Pfam" id="PF00392">
    <property type="entry name" value="GntR"/>
    <property type="match status" value="1"/>
</dbReference>
<dbReference type="GO" id="GO:0003677">
    <property type="term" value="F:DNA binding"/>
    <property type="evidence" value="ECO:0007669"/>
    <property type="project" value="UniProtKB-KW"/>
</dbReference>
<feature type="region of interest" description="Disordered" evidence="4">
    <location>
        <begin position="216"/>
        <end position="247"/>
    </location>
</feature>
<dbReference type="STRING" id="683260.SAMN05421874_101435"/>
<feature type="domain" description="HTH gntR-type" evidence="5">
    <location>
        <begin position="19"/>
        <end position="86"/>
    </location>
</feature>
<dbReference type="PRINTS" id="PR00035">
    <property type="entry name" value="HTHGNTR"/>
</dbReference>
<dbReference type="Pfam" id="PF07729">
    <property type="entry name" value="FCD"/>
    <property type="match status" value="1"/>
</dbReference>
<name>A0A1G8SSJ1_9ACTN</name>
<feature type="compositionally biased region" description="Basic and acidic residues" evidence="4">
    <location>
        <begin position="216"/>
        <end position="227"/>
    </location>
</feature>
<feature type="compositionally biased region" description="Basic residues" evidence="4">
    <location>
        <begin position="235"/>
        <end position="247"/>
    </location>
</feature>
<evidence type="ECO:0000256" key="4">
    <source>
        <dbReference type="SAM" id="MobiDB-lite"/>
    </source>
</evidence>
<dbReference type="InterPro" id="IPR011711">
    <property type="entry name" value="GntR_C"/>
</dbReference>
<dbReference type="PANTHER" id="PTHR43537:SF45">
    <property type="entry name" value="GNTR FAMILY REGULATORY PROTEIN"/>
    <property type="match status" value="1"/>
</dbReference>
<dbReference type="InterPro" id="IPR000524">
    <property type="entry name" value="Tscrpt_reg_HTH_GntR"/>
</dbReference>
<reference evidence="6 7" key="1">
    <citation type="submission" date="2016-10" db="EMBL/GenBank/DDBJ databases">
        <authorList>
            <person name="de Groot N.N."/>
        </authorList>
    </citation>
    <scope>NUCLEOTIDE SEQUENCE [LARGE SCALE GENOMIC DNA]</scope>
    <source>
        <strain evidence="6 7">CGMCC 4.5681</strain>
    </source>
</reference>
<dbReference type="InterPro" id="IPR036390">
    <property type="entry name" value="WH_DNA-bd_sf"/>
</dbReference>
<evidence type="ECO:0000256" key="2">
    <source>
        <dbReference type="ARBA" id="ARBA00023125"/>
    </source>
</evidence>
<dbReference type="PROSITE" id="PS50949">
    <property type="entry name" value="HTH_GNTR"/>
    <property type="match status" value="1"/>
</dbReference>
<dbReference type="AlphaFoldDB" id="A0A1G8SSJ1"/>
<dbReference type="SMART" id="SM00895">
    <property type="entry name" value="FCD"/>
    <property type="match status" value="1"/>
</dbReference>
<dbReference type="Proteomes" id="UP000198683">
    <property type="component" value="Unassembled WGS sequence"/>
</dbReference>
<evidence type="ECO:0000313" key="6">
    <source>
        <dbReference type="EMBL" id="SDJ32197.1"/>
    </source>
</evidence>
<sequence length="247" mass="27189">MLLSEQAGRSAAAKIPRPATLRESVIEAIQELIVSGQLKPGQHLVESELAEMLGVSRQPVREALQQLSGEGWVDLHPGQGAFVHVPTVQEADQLLAVRALLETESARLAAKHAGKDGVRRLRELCQGGIAAVEDDDVETAVALNSELHALVTALSGNSVLAELASQVARRVRWYHTPVARQRGMASWVEHSQLIDAIEAGDDNRAAKIMREHTEHTRASYMEQRENEPVEPAPKPVRRRRPRTPYAR</sequence>
<dbReference type="Gene3D" id="1.20.120.530">
    <property type="entry name" value="GntR ligand-binding domain-like"/>
    <property type="match status" value="1"/>
</dbReference>
<dbReference type="InterPro" id="IPR036388">
    <property type="entry name" value="WH-like_DNA-bd_sf"/>
</dbReference>
<dbReference type="PANTHER" id="PTHR43537">
    <property type="entry name" value="TRANSCRIPTIONAL REGULATOR, GNTR FAMILY"/>
    <property type="match status" value="1"/>
</dbReference>
<dbReference type="InterPro" id="IPR008920">
    <property type="entry name" value="TF_FadR/GntR_C"/>
</dbReference>
<evidence type="ECO:0000256" key="1">
    <source>
        <dbReference type="ARBA" id="ARBA00023015"/>
    </source>
</evidence>
<dbReference type="SUPFAM" id="SSF48008">
    <property type="entry name" value="GntR ligand-binding domain-like"/>
    <property type="match status" value="1"/>
</dbReference>
<protein>
    <submittedName>
        <fullName evidence="6">DNA-binding transcriptional regulator, GntR family</fullName>
    </submittedName>
</protein>
<dbReference type="SUPFAM" id="SSF46785">
    <property type="entry name" value="Winged helix' DNA-binding domain"/>
    <property type="match status" value="1"/>
</dbReference>
<dbReference type="GO" id="GO:0003700">
    <property type="term" value="F:DNA-binding transcription factor activity"/>
    <property type="evidence" value="ECO:0007669"/>
    <property type="project" value="InterPro"/>
</dbReference>
<dbReference type="CDD" id="cd07377">
    <property type="entry name" value="WHTH_GntR"/>
    <property type="match status" value="1"/>
</dbReference>
<dbReference type="Gene3D" id="1.10.10.10">
    <property type="entry name" value="Winged helix-like DNA-binding domain superfamily/Winged helix DNA-binding domain"/>
    <property type="match status" value="1"/>
</dbReference>
<evidence type="ECO:0000313" key="7">
    <source>
        <dbReference type="Proteomes" id="UP000198683"/>
    </source>
</evidence>
<dbReference type="SMART" id="SM00345">
    <property type="entry name" value="HTH_GNTR"/>
    <property type="match status" value="1"/>
</dbReference>
<dbReference type="EMBL" id="FNFB01000001">
    <property type="protein sequence ID" value="SDJ32197.1"/>
    <property type="molecule type" value="Genomic_DNA"/>
</dbReference>
<keyword evidence="1" id="KW-0805">Transcription regulation</keyword>
<keyword evidence="3" id="KW-0804">Transcription</keyword>
<evidence type="ECO:0000259" key="5">
    <source>
        <dbReference type="PROSITE" id="PS50949"/>
    </source>
</evidence>
<keyword evidence="2 6" id="KW-0238">DNA-binding</keyword>
<evidence type="ECO:0000256" key="3">
    <source>
        <dbReference type="ARBA" id="ARBA00023163"/>
    </source>
</evidence>
<dbReference type="OrthoDB" id="8664638at2"/>
<proteinExistence type="predicted"/>
<dbReference type="RefSeq" id="WP_090758951.1">
    <property type="nucleotide sequence ID" value="NZ_FNFB01000001.1"/>
</dbReference>